<accession>A0A5C8PW09</accession>
<evidence type="ECO:0000256" key="4">
    <source>
        <dbReference type="ARBA" id="ARBA00038440"/>
    </source>
</evidence>
<dbReference type="SUPFAM" id="SSF53328">
    <property type="entry name" value="Formyltransferase"/>
    <property type="match status" value="1"/>
</dbReference>
<dbReference type="OrthoDB" id="9806170at2"/>
<dbReference type="HAMAP" id="MF_01930">
    <property type="entry name" value="PurN"/>
    <property type="match status" value="1"/>
</dbReference>
<dbReference type="Proteomes" id="UP000321638">
    <property type="component" value="Unassembled WGS sequence"/>
</dbReference>
<evidence type="ECO:0000256" key="2">
    <source>
        <dbReference type="ARBA" id="ARBA00022679"/>
    </source>
</evidence>
<sequence>MARLKAGVLISGRGSNLLTLLEACAAPDFPVEIALVVSNRPEAGGLSHAQRFGVPATVIPHRDFPDREAFDRAVGAALEAAGVELVCLAGFMRIFSPWFPARWANRILNIHPSLLPAFKGLHVQQQAIDAGARVSGATVHLVTDDLDGGPIVAQAAVPVHPDDTADTLAARILKAEHALYPLALRWFGERRVRLVPQPGKPDRVVIDGIAPGGAILWRP</sequence>
<keyword evidence="9" id="KW-1185">Reference proteome</keyword>
<comment type="catalytic activity">
    <reaction evidence="5 6">
        <text>N(1)-(5-phospho-beta-D-ribosyl)glycinamide + (6R)-10-formyltetrahydrofolate = N(2)-formyl-N(1)-(5-phospho-beta-D-ribosyl)glycinamide + (6S)-5,6,7,8-tetrahydrofolate + H(+)</text>
        <dbReference type="Rhea" id="RHEA:15053"/>
        <dbReference type="ChEBI" id="CHEBI:15378"/>
        <dbReference type="ChEBI" id="CHEBI:57453"/>
        <dbReference type="ChEBI" id="CHEBI:143788"/>
        <dbReference type="ChEBI" id="CHEBI:147286"/>
        <dbReference type="ChEBI" id="CHEBI:195366"/>
        <dbReference type="EC" id="2.1.2.2"/>
    </reaction>
</comment>
<keyword evidence="2 6" id="KW-0808">Transferase</keyword>
<dbReference type="EC" id="2.1.2.2" evidence="6"/>
<evidence type="ECO:0000256" key="1">
    <source>
        <dbReference type="ARBA" id="ARBA00005054"/>
    </source>
</evidence>
<dbReference type="AlphaFoldDB" id="A0A5C8PW09"/>
<dbReference type="InterPro" id="IPR001555">
    <property type="entry name" value="GART_AS"/>
</dbReference>
<comment type="function">
    <text evidence="6">Catalyzes the transfer of a formyl group from 10-formyltetrahydrofolate to 5-phospho-ribosyl-glycinamide (GAR), producing 5-phospho-ribosyl-N-formylglycinamide (FGAR) and tetrahydrofolate.</text>
</comment>
<dbReference type="PROSITE" id="PS00373">
    <property type="entry name" value="GART"/>
    <property type="match status" value="1"/>
</dbReference>
<protein>
    <recommendedName>
        <fullName evidence="6">Phosphoribosylglycinamide formyltransferase</fullName>
        <ecNumber evidence="6">2.1.2.2</ecNumber>
    </recommendedName>
    <alternativeName>
        <fullName evidence="6">5'-phosphoribosylglycinamide transformylase</fullName>
    </alternativeName>
    <alternativeName>
        <fullName evidence="6">GAR transformylase</fullName>
        <shortName evidence="6">GART</shortName>
    </alternativeName>
</protein>
<comment type="caution">
    <text evidence="8">The sequence shown here is derived from an EMBL/GenBank/DDBJ whole genome shotgun (WGS) entry which is preliminary data.</text>
</comment>
<dbReference type="EMBL" id="VDUZ01000001">
    <property type="protein sequence ID" value="TXL82215.1"/>
    <property type="molecule type" value="Genomic_DNA"/>
</dbReference>
<dbReference type="InterPro" id="IPR004607">
    <property type="entry name" value="GART"/>
</dbReference>
<feature type="active site" description="Proton donor" evidence="6">
    <location>
        <position position="111"/>
    </location>
</feature>
<evidence type="ECO:0000256" key="6">
    <source>
        <dbReference type="HAMAP-Rule" id="MF_01930"/>
    </source>
</evidence>
<comment type="caution">
    <text evidence="6">Lacks conserved residue(s) required for the propagation of feature annotation.</text>
</comment>
<dbReference type="PANTHER" id="PTHR43369:SF2">
    <property type="entry name" value="PHOSPHORIBOSYLGLYCINAMIDE FORMYLTRANSFERASE"/>
    <property type="match status" value="1"/>
</dbReference>
<evidence type="ECO:0000313" key="8">
    <source>
        <dbReference type="EMBL" id="TXL82215.1"/>
    </source>
</evidence>
<feature type="binding site" evidence="6">
    <location>
        <position position="109"/>
    </location>
    <ligand>
        <name>(6R)-10-formyltetrahydrofolate</name>
        <dbReference type="ChEBI" id="CHEBI:195366"/>
    </ligand>
</feature>
<comment type="pathway">
    <text evidence="1 6">Purine metabolism; IMP biosynthesis via de novo pathway; N(2)-formyl-N(1)-(5-phospho-D-ribosyl)glycinamide from N(1)-(5-phospho-D-ribosyl)glycinamide (10-formyl THF route): step 1/1.</text>
</comment>
<dbReference type="Gene3D" id="3.40.50.170">
    <property type="entry name" value="Formyl transferase, N-terminal domain"/>
    <property type="match status" value="1"/>
</dbReference>
<dbReference type="Pfam" id="PF00551">
    <property type="entry name" value="Formyl_trans_N"/>
    <property type="match status" value="1"/>
</dbReference>
<feature type="domain" description="Formyl transferase N-terminal" evidence="7">
    <location>
        <begin position="7"/>
        <end position="184"/>
    </location>
</feature>
<dbReference type="RefSeq" id="WP_147844919.1">
    <property type="nucleotide sequence ID" value="NZ_VDUZ01000001.1"/>
</dbReference>
<gene>
    <name evidence="6" type="primary">purN</name>
    <name evidence="8" type="ORF">FHP25_00510</name>
</gene>
<dbReference type="CDD" id="cd08645">
    <property type="entry name" value="FMT_core_GART"/>
    <property type="match status" value="1"/>
</dbReference>
<proteinExistence type="inferred from homology"/>
<evidence type="ECO:0000256" key="3">
    <source>
        <dbReference type="ARBA" id="ARBA00022755"/>
    </source>
</evidence>
<evidence type="ECO:0000313" key="9">
    <source>
        <dbReference type="Proteomes" id="UP000321638"/>
    </source>
</evidence>
<name>A0A5C8PW09_9HYPH</name>
<dbReference type="UniPathway" id="UPA00074">
    <property type="reaction ID" value="UER00126"/>
</dbReference>
<feature type="site" description="Raises pKa of active site His" evidence="6">
    <location>
        <position position="147"/>
    </location>
</feature>
<evidence type="ECO:0000256" key="5">
    <source>
        <dbReference type="ARBA" id="ARBA00047664"/>
    </source>
</evidence>
<comment type="similarity">
    <text evidence="4 6">Belongs to the GART family.</text>
</comment>
<dbReference type="GO" id="GO:0005829">
    <property type="term" value="C:cytosol"/>
    <property type="evidence" value="ECO:0007669"/>
    <property type="project" value="TreeGrafter"/>
</dbReference>
<keyword evidence="3 6" id="KW-0658">Purine biosynthesis</keyword>
<organism evidence="8 9">
    <name type="scientific">Vineibacter terrae</name>
    <dbReference type="NCBI Taxonomy" id="2586908"/>
    <lineage>
        <taxon>Bacteria</taxon>
        <taxon>Pseudomonadati</taxon>
        <taxon>Pseudomonadota</taxon>
        <taxon>Alphaproteobacteria</taxon>
        <taxon>Hyphomicrobiales</taxon>
        <taxon>Vineibacter</taxon>
    </lineage>
</organism>
<reference evidence="8 9" key="1">
    <citation type="submission" date="2019-06" db="EMBL/GenBank/DDBJ databases">
        <title>New taxonomy in bacterial strain CC-CFT640, isolated from vineyard.</title>
        <authorList>
            <person name="Lin S.-Y."/>
            <person name="Tsai C.-F."/>
            <person name="Young C.-C."/>
        </authorList>
    </citation>
    <scope>NUCLEOTIDE SEQUENCE [LARGE SCALE GENOMIC DNA]</scope>
    <source>
        <strain evidence="8 9">CC-CFT640</strain>
    </source>
</reference>
<dbReference type="InterPro" id="IPR036477">
    <property type="entry name" value="Formyl_transf_N_sf"/>
</dbReference>
<dbReference type="PANTHER" id="PTHR43369">
    <property type="entry name" value="PHOSPHORIBOSYLGLYCINAMIDE FORMYLTRANSFERASE"/>
    <property type="match status" value="1"/>
</dbReference>
<dbReference type="GO" id="GO:0004644">
    <property type="term" value="F:phosphoribosylglycinamide formyltransferase activity"/>
    <property type="evidence" value="ECO:0007669"/>
    <property type="project" value="UniProtKB-UniRule"/>
</dbReference>
<evidence type="ECO:0000259" key="7">
    <source>
        <dbReference type="Pfam" id="PF00551"/>
    </source>
</evidence>
<dbReference type="GO" id="GO:0006189">
    <property type="term" value="P:'de novo' IMP biosynthetic process"/>
    <property type="evidence" value="ECO:0007669"/>
    <property type="project" value="UniProtKB-UniRule"/>
</dbReference>
<dbReference type="NCBIfam" id="TIGR00639">
    <property type="entry name" value="PurN"/>
    <property type="match status" value="1"/>
</dbReference>
<feature type="binding site" evidence="6">
    <location>
        <begin position="14"/>
        <end position="16"/>
    </location>
    <ligand>
        <name>N(1)-(5-phospho-beta-D-ribosyl)glycinamide</name>
        <dbReference type="ChEBI" id="CHEBI:143788"/>
    </ligand>
</feature>
<dbReference type="InterPro" id="IPR002376">
    <property type="entry name" value="Formyl_transf_N"/>
</dbReference>
<feature type="binding site" evidence="6">
    <location>
        <position position="67"/>
    </location>
    <ligand>
        <name>(6R)-10-formyltetrahydrofolate</name>
        <dbReference type="ChEBI" id="CHEBI:195366"/>
    </ligand>
</feature>